<proteinExistence type="predicted"/>
<comment type="caution">
    <text evidence="1">The sequence shown here is derived from an EMBL/GenBank/DDBJ whole genome shotgun (WGS) entry which is preliminary data.</text>
</comment>
<keyword evidence="2" id="KW-1185">Reference proteome</keyword>
<evidence type="ECO:0000313" key="1">
    <source>
        <dbReference type="EMBL" id="NNV56221.1"/>
    </source>
</evidence>
<evidence type="ECO:0000313" key="2">
    <source>
        <dbReference type="Proteomes" id="UP000598971"/>
    </source>
</evidence>
<dbReference type="Pfam" id="PF08757">
    <property type="entry name" value="CotH"/>
    <property type="match status" value="1"/>
</dbReference>
<dbReference type="PANTHER" id="PTHR40050">
    <property type="entry name" value="INNER SPORE COAT PROTEIN H"/>
    <property type="match status" value="1"/>
</dbReference>
<dbReference type="AlphaFoldDB" id="A0A8J8FHZ4"/>
<dbReference type="PANTHER" id="PTHR40050:SF1">
    <property type="entry name" value="INNER SPORE COAT PROTEIN H"/>
    <property type="match status" value="1"/>
</dbReference>
<name>A0A8J8FHZ4_9BACT</name>
<dbReference type="Proteomes" id="UP000598971">
    <property type="component" value="Unassembled WGS sequence"/>
</dbReference>
<reference evidence="1" key="1">
    <citation type="submission" date="2019-10" db="EMBL/GenBank/DDBJ databases">
        <title>Draft genome sequence of Panacibacter sp. KCS-6.</title>
        <authorList>
            <person name="Yim K.J."/>
        </authorList>
    </citation>
    <scope>NUCLEOTIDE SEQUENCE</scope>
    <source>
        <strain evidence="1">KCS-6</strain>
    </source>
</reference>
<evidence type="ECO:0008006" key="3">
    <source>
        <dbReference type="Google" id="ProtNLM"/>
    </source>
</evidence>
<dbReference type="RefSeq" id="WP_171608165.1">
    <property type="nucleotide sequence ID" value="NZ_WHPF01000008.1"/>
</dbReference>
<dbReference type="Gene3D" id="2.60.40.2340">
    <property type="match status" value="1"/>
</dbReference>
<dbReference type="InterPro" id="IPR014867">
    <property type="entry name" value="Spore_coat_CotH_CotH2/3/7"/>
</dbReference>
<sequence>MNKQLGKIGVTCMVLLMVLGCSKTKDVTPAAAIKGITSFQFTTAKNKTLYQNITCTIQNDTVYAATFSGTDISALIPDFGSDGIKVTVNNTVQQSGVTAQDFTKLVVYTITAQDGRTKNCYIVFTDTKLPAIYISTNNTPIVSTVDYVAGNISIKAGMPGTEQYQGNLEIRGRGNSTWGMPKQPYKFKLEKKAGLLEMHTSKQWVLLANYADKTLMRNEVAFELSRRLGLAYTTDSRYADVILNGKYIGNYELVEQIDVDDDKVNIAEQDIATTTLPGISGGYLFEMDGFSYAEPVNFLTPLGMGVTVHYPDDEDINDVQRNYITNYVGMFENSLFSAGFDNAATGYKQYFDIDSYINWYLVNEIIANPDTFWSTYMYKDRDNAKIYTGPVWDFDIAANNDIRLGNVVNALMIDVAHEPKVWIRRLMEDPAFRIAIRNRWNAVKTDKVKTITAYVDELAAKLSISQKTNFIAWPILQTNVYLNFQVAGSYEAEVAYLKTFLTNRITWLDFQFNGDRFK</sequence>
<organism evidence="1 2">
    <name type="scientific">Limnovirga soli</name>
    <dbReference type="NCBI Taxonomy" id="2656915"/>
    <lineage>
        <taxon>Bacteria</taxon>
        <taxon>Pseudomonadati</taxon>
        <taxon>Bacteroidota</taxon>
        <taxon>Chitinophagia</taxon>
        <taxon>Chitinophagales</taxon>
        <taxon>Chitinophagaceae</taxon>
        <taxon>Limnovirga</taxon>
    </lineage>
</organism>
<accession>A0A8J8FHZ4</accession>
<protein>
    <recommendedName>
        <fullName evidence="3">CotH protein</fullName>
    </recommendedName>
</protein>
<dbReference type="PROSITE" id="PS51257">
    <property type="entry name" value="PROKAR_LIPOPROTEIN"/>
    <property type="match status" value="1"/>
</dbReference>
<dbReference type="EMBL" id="WHPF01000008">
    <property type="protein sequence ID" value="NNV56221.1"/>
    <property type="molecule type" value="Genomic_DNA"/>
</dbReference>
<gene>
    <name evidence="1" type="ORF">GD597_12180</name>
</gene>